<comment type="similarity">
    <text evidence="2">Belongs to the TrbI/VirB10 family.</text>
</comment>
<dbReference type="KEGG" id="cox:E0W60_34115"/>
<keyword evidence="5 7" id="KW-0472">Membrane</keyword>
<dbReference type="Pfam" id="PF03743">
    <property type="entry name" value="TrbI"/>
    <property type="match status" value="1"/>
</dbReference>
<dbReference type="AlphaFoldDB" id="A0A4P7LKJ9"/>
<dbReference type="EMBL" id="CP038637">
    <property type="protein sequence ID" value="QBY56088.1"/>
    <property type="molecule type" value="Genomic_DNA"/>
</dbReference>
<protein>
    <recommendedName>
        <fullName evidence="10">Conjugal transfer protein TraO</fullName>
    </recommendedName>
</protein>
<accession>A0A4P7LKJ9</accession>
<evidence type="ECO:0000256" key="6">
    <source>
        <dbReference type="SAM" id="MobiDB-lite"/>
    </source>
</evidence>
<geneLocation type="plasmid" evidence="8">
    <name>unnamed2</name>
</geneLocation>
<dbReference type="InterPro" id="IPR042217">
    <property type="entry name" value="T4SS_VirB10/TrbI"/>
</dbReference>
<dbReference type="CDD" id="cd16431">
    <property type="entry name" value="IcmE"/>
    <property type="match status" value="1"/>
</dbReference>
<feature type="region of interest" description="Disordered" evidence="6">
    <location>
        <begin position="111"/>
        <end position="149"/>
    </location>
</feature>
<evidence type="ECO:0000313" key="8">
    <source>
        <dbReference type="EMBL" id="QBY56088.1"/>
    </source>
</evidence>
<sequence length="392" mass="41270">MTMSERKKLHPGFKKNAKVMAVVTGVAVVGVGVAYMAMQGRASQAATVEVPALDTQGGKKTEETPNYSRALNRANDKGFQQAEHADGTFIPTLSENSGKTTNLEDELAKRAQATPPAQPRDMARPNQPYAATTSADSQQAQPTSTGLGDQVQGLRALWTRDESSQQSLNIAAQAGDARNTNAAAATAAAGGNTTIAADDTNTKRQAVPYIRGLDQIPAVYQNSIDTDAPSDVLARVETGKYAGSVFYGTARLSNEVVVTDFTKMKVPTGEMISITAVALDEEEMRTAQPADIDHRYVQRVGVPALLGALGAAGSVYQNAGSIVQQTPLGGVTTTTNPNPSGKQLGGAAVSSGLQATQQVIQQENATIPPRRGRIKRGTPIMVLFKADAYLKE</sequence>
<dbReference type="Gene3D" id="2.40.128.260">
    <property type="entry name" value="Type IV secretion system, VirB10/TraB/TrbI"/>
    <property type="match status" value="1"/>
</dbReference>
<dbReference type="OrthoDB" id="8970103at2"/>
<dbReference type="GO" id="GO:0016020">
    <property type="term" value="C:membrane"/>
    <property type="evidence" value="ECO:0007669"/>
    <property type="project" value="UniProtKB-SubCell"/>
</dbReference>
<evidence type="ECO:0000256" key="5">
    <source>
        <dbReference type="ARBA" id="ARBA00023136"/>
    </source>
</evidence>
<reference evidence="8 9" key="1">
    <citation type="submission" date="2019-03" db="EMBL/GenBank/DDBJ databases">
        <title>Efficiently degradation of phenoxyalkanoic acid herbicides by Cupriavidus oxalaticus strain X32.</title>
        <authorList>
            <person name="Sheng X."/>
        </authorList>
    </citation>
    <scope>NUCLEOTIDE SEQUENCE [LARGE SCALE GENOMIC DNA]</scope>
    <source>
        <strain evidence="8 9">X32</strain>
        <plasmid evidence="8 9">unnamed2</plasmid>
    </source>
</reference>
<keyword evidence="4 7" id="KW-1133">Transmembrane helix</keyword>
<evidence type="ECO:0000256" key="2">
    <source>
        <dbReference type="ARBA" id="ARBA00010265"/>
    </source>
</evidence>
<comment type="subcellular location">
    <subcellularLocation>
        <location evidence="1">Membrane</location>
        <topology evidence="1">Single-pass membrane protein</topology>
    </subcellularLocation>
</comment>
<evidence type="ECO:0008006" key="10">
    <source>
        <dbReference type="Google" id="ProtNLM"/>
    </source>
</evidence>
<keyword evidence="8" id="KW-0614">Plasmid</keyword>
<organism evidence="8 9">
    <name type="scientific">Cupriavidus oxalaticus</name>
    <dbReference type="NCBI Taxonomy" id="96344"/>
    <lineage>
        <taxon>Bacteria</taxon>
        <taxon>Pseudomonadati</taxon>
        <taxon>Pseudomonadota</taxon>
        <taxon>Betaproteobacteria</taxon>
        <taxon>Burkholderiales</taxon>
        <taxon>Burkholderiaceae</taxon>
        <taxon>Cupriavidus</taxon>
    </lineage>
</organism>
<keyword evidence="3 7" id="KW-0812">Transmembrane</keyword>
<gene>
    <name evidence="8" type="ORF">E0W60_34115</name>
</gene>
<proteinExistence type="inferred from homology"/>
<evidence type="ECO:0000256" key="3">
    <source>
        <dbReference type="ARBA" id="ARBA00022692"/>
    </source>
</evidence>
<dbReference type="InterPro" id="IPR049855">
    <property type="entry name" value="DotG/IcmE-like_C"/>
</dbReference>
<evidence type="ECO:0000256" key="4">
    <source>
        <dbReference type="ARBA" id="ARBA00022989"/>
    </source>
</evidence>
<dbReference type="Proteomes" id="UP000295294">
    <property type="component" value="Plasmid unnamed2"/>
</dbReference>
<name>A0A4P7LKJ9_9BURK</name>
<feature type="compositionally biased region" description="Low complexity" evidence="6">
    <location>
        <begin position="130"/>
        <end position="145"/>
    </location>
</feature>
<evidence type="ECO:0000313" key="9">
    <source>
        <dbReference type="Proteomes" id="UP000295294"/>
    </source>
</evidence>
<evidence type="ECO:0000256" key="7">
    <source>
        <dbReference type="SAM" id="Phobius"/>
    </source>
</evidence>
<dbReference type="InterPro" id="IPR005498">
    <property type="entry name" value="T4SS_VirB10/TraB/TrbI"/>
</dbReference>
<feature type="transmembrane region" description="Helical" evidence="7">
    <location>
        <begin position="20"/>
        <end position="38"/>
    </location>
</feature>
<evidence type="ECO:0000256" key="1">
    <source>
        <dbReference type="ARBA" id="ARBA00004167"/>
    </source>
</evidence>